<dbReference type="EMBL" id="BAAAUG010000022">
    <property type="protein sequence ID" value="GAA3090331.1"/>
    <property type="molecule type" value="Genomic_DNA"/>
</dbReference>
<accession>A0ABP6MC09</accession>
<organism evidence="2 3">
    <name type="scientific">Streptomyces rectiviolaceus</name>
    <dbReference type="NCBI Taxonomy" id="332591"/>
    <lineage>
        <taxon>Bacteria</taxon>
        <taxon>Bacillati</taxon>
        <taxon>Actinomycetota</taxon>
        <taxon>Actinomycetes</taxon>
        <taxon>Kitasatosporales</taxon>
        <taxon>Streptomycetaceae</taxon>
        <taxon>Streptomyces</taxon>
    </lineage>
</organism>
<dbReference type="Proteomes" id="UP001501637">
    <property type="component" value="Unassembled WGS sequence"/>
</dbReference>
<evidence type="ECO:0000313" key="2">
    <source>
        <dbReference type="EMBL" id="GAA3090331.1"/>
    </source>
</evidence>
<dbReference type="Pfam" id="PF00501">
    <property type="entry name" value="AMP-binding"/>
    <property type="match status" value="1"/>
</dbReference>
<keyword evidence="3" id="KW-1185">Reference proteome</keyword>
<feature type="domain" description="AMP-dependent synthetase/ligase" evidence="1">
    <location>
        <begin position="20"/>
        <end position="105"/>
    </location>
</feature>
<evidence type="ECO:0000259" key="1">
    <source>
        <dbReference type="Pfam" id="PF00501"/>
    </source>
</evidence>
<comment type="caution">
    <text evidence="2">The sequence shown here is derived from an EMBL/GenBank/DDBJ whole genome shotgun (WGS) entry which is preliminary data.</text>
</comment>
<name>A0ABP6MC09_9ACTN</name>
<evidence type="ECO:0000313" key="3">
    <source>
        <dbReference type="Proteomes" id="UP001501637"/>
    </source>
</evidence>
<dbReference type="Gene3D" id="3.40.50.12780">
    <property type="entry name" value="N-terminal domain of ligase-like"/>
    <property type="match status" value="1"/>
</dbReference>
<reference evidence="3" key="1">
    <citation type="journal article" date="2019" name="Int. J. Syst. Evol. Microbiol.">
        <title>The Global Catalogue of Microorganisms (GCM) 10K type strain sequencing project: providing services to taxonomists for standard genome sequencing and annotation.</title>
        <authorList>
            <consortium name="The Broad Institute Genomics Platform"/>
            <consortium name="The Broad Institute Genome Sequencing Center for Infectious Disease"/>
            <person name="Wu L."/>
            <person name="Ma J."/>
        </authorList>
    </citation>
    <scope>NUCLEOTIDE SEQUENCE [LARGE SCALE GENOMIC DNA]</scope>
    <source>
        <strain evidence="3">JCM 9092</strain>
    </source>
</reference>
<proteinExistence type="predicted"/>
<gene>
    <name evidence="2" type="ORF">GCM10010449_12600</name>
</gene>
<dbReference type="RefSeq" id="WP_344519442.1">
    <property type="nucleotide sequence ID" value="NZ_BAAAUG010000022.1"/>
</dbReference>
<dbReference type="InterPro" id="IPR042099">
    <property type="entry name" value="ANL_N_sf"/>
</dbReference>
<protein>
    <recommendedName>
        <fullName evidence="1">AMP-dependent synthetase/ligase domain-containing protein</fullName>
    </recommendedName>
</protein>
<sequence length="135" mass="14756">MVTAQQLHESVEGLTIPRLLRRNAQEFAERPALTSGIGPEATTLTWSRLRSEVAAFTHGLASLGLREGDRMLIVMSKRPEHWIADLAAIHLGVLACSLYDTLSSELPKLRTVVTLGTDGSSRDRGLRKPANSPRS</sequence>
<dbReference type="InterPro" id="IPR000873">
    <property type="entry name" value="AMP-dep_synth/lig_dom"/>
</dbReference>
<dbReference type="SUPFAM" id="SSF56801">
    <property type="entry name" value="Acetyl-CoA synthetase-like"/>
    <property type="match status" value="1"/>
</dbReference>